<name>A0A7J6L9S6_PERCH</name>
<dbReference type="EMBL" id="JAAPAO010000630">
    <property type="protein sequence ID" value="KAF4655896.1"/>
    <property type="molecule type" value="Genomic_DNA"/>
</dbReference>
<evidence type="ECO:0000256" key="1">
    <source>
        <dbReference type="ARBA" id="ARBA00004123"/>
    </source>
</evidence>
<dbReference type="InterPro" id="IPR012337">
    <property type="entry name" value="RNaseH-like_sf"/>
</dbReference>
<feature type="non-terminal residue" evidence="6">
    <location>
        <position position="1"/>
    </location>
</feature>
<dbReference type="PANTHER" id="PTHR46481:SF10">
    <property type="entry name" value="ZINC FINGER BED DOMAIN-CONTAINING PROTEIN 39"/>
    <property type="match status" value="1"/>
</dbReference>
<dbReference type="AlphaFoldDB" id="A0A7J6L9S6"/>
<keyword evidence="2" id="KW-0479">Metal-binding</keyword>
<organism evidence="6 7">
    <name type="scientific">Perkinsus chesapeaki</name>
    <name type="common">Clam parasite</name>
    <name type="synonym">Perkinsus andrewsi</name>
    <dbReference type="NCBI Taxonomy" id="330153"/>
    <lineage>
        <taxon>Eukaryota</taxon>
        <taxon>Sar</taxon>
        <taxon>Alveolata</taxon>
        <taxon>Perkinsozoa</taxon>
        <taxon>Perkinsea</taxon>
        <taxon>Perkinsida</taxon>
        <taxon>Perkinsidae</taxon>
        <taxon>Perkinsus</taxon>
    </lineage>
</organism>
<dbReference type="PANTHER" id="PTHR46481">
    <property type="entry name" value="ZINC FINGER BED DOMAIN-CONTAINING PROTEIN 4"/>
    <property type="match status" value="1"/>
</dbReference>
<dbReference type="GO" id="GO:0008270">
    <property type="term" value="F:zinc ion binding"/>
    <property type="evidence" value="ECO:0007669"/>
    <property type="project" value="UniProtKB-KW"/>
</dbReference>
<keyword evidence="5" id="KW-0539">Nucleus</keyword>
<evidence type="ECO:0000256" key="3">
    <source>
        <dbReference type="ARBA" id="ARBA00022771"/>
    </source>
</evidence>
<keyword evidence="7" id="KW-1185">Reference proteome</keyword>
<gene>
    <name evidence="6" type="ORF">FOL47_009244</name>
</gene>
<proteinExistence type="predicted"/>
<accession>A0A7J6L9S6</accession>
<dbReference type="InterPro" id="IPR052035">
    <property type="entry name" value="ZnF_BED_domain_contain"/>
</dbReference>
<dbReference type="SUPFAM" id="SSF53098">
    <property type="entry name" value="Ribonuclease H-like"/>
    <property type="match status" value="1"/>
</dbReference>
<evidence type="ECO:0000313" key="6">
    <source>
        <dbReference type="EMBL" id="KAF4655896.1"/>
    </source>
</evidence>
<evidence type="ECO:0000256" key="5">
    <source>
        <dbReference type="ARBA" id="ARBA00023242"/>
    </source>
</evidence>
<comment type="caution">
    <text evidence="6">The sequence shown here is derived from an EMBL/GenBank/DDBJ whole genome shotgun (WGS) entry which is preliminary data.</text>
</comment>
<dbReference type="OrthoDB" id="1607513at2759"/>
<dbReference type="Proteomes" id="UP000591131">
    <property type="component" value="Unassembled WGS sequence"/>
</dbReference>
<comment type="subcellular location">
    <subcellularLocation>
        <location evidence="1">Nucleus</location>
    </subcellularLocation>
</comment>
<keyword evidence="4" id="KW-0862">Zinc</keyword>
<sequence>MSRGSLTGVRGHELVCKARQEEELSSIPQRFDEEELKQCSLSTQQWTANGSVHLCKPYARLSPCHLGEQSVARRRIEAYPATTAVTLADVQDIGITINIWSRNSRSFFIVIVGHYYSESDFSLRRIPLDFIDLKDRHTGANIAENVSGSLEVLGCAEKVRSFTTDSASSNFRAMDILYEKLQAPFMNLGRAGHKLRLLCRELPGTLNTEPGGSVAEADSSTAAQCDLGDVIREDDSFIYEDSATESETSEDFDLEGDQDNSWADGVDTAANRSAKSVGKLLVKLRSHAQLLRQSNIAHQLLVDCINEEYNGQKRFKVIPRDVVLRWNSSVYLLTWFQQFRDGFSRFQRQALSHTSHLQDR</sequence>
<evidence type="ECO:0000256" key="2">
    <source>
        <dbReference type="ARBA" id="ARBA00022723"/>
    </source>
</evidence>
<evidence type="ECO:0000256" key="4">
    <source>
        <dbReference type="ARBA" id="ARBA00022833"/>
    </source>
</evidence>
<protein>
    <submittedName>
        <fullName evidence="6">Uncharacterized protein</fullName>
    </submittedName>
</protein>
<keyword evidence="3" id="KW-0863">Zinc-finger</keyword>
<evidence type="ECO:0000313" key="7">
    <source>
        <dbReference type="Proteomes" id="UP000591131"/>
    </source>
</evidence>
<reference evidence="6 7" key="1">
    <citation type="submission" date="2020-04" db="EMBL/GenBank/DDBJ databases">
        <title>Perkinsus chesapeaki whole genome sequence.</title>
        <authorList>
            <person name="Bogema D.R."/>
        </authorList>
    </citation>
    <scope>NUCLEOTIDE SEQUENCE [LARGE SCALE GENOMIC DNA]</scope>
    <source>
        <strain evidence="6">ATCC PRA-425</strain>
    </source>
</reference>
<dbReference type="GO" id="GO:0005634">
    <property type="term" value="C:nucleus"/>
    <property type="evidence" value="ECO:0007669"/>
    <property type="project" value="UniProtKB-SubCell"/>
</dbReference>